<evidence type="ECO:0008006" key="2">
    <source>
        <dbReference type="Google" id="ProtNLM"/>
    </source>
</evidence>
<accession>A0A7S0GAU6</accession>
<reference evidence="1" key="1">
    <citation type="submission" date="2021-01" db="EMBL/GenBank/DDBJ databases">
        <authorList>
            <person name="Corre E."/>
            <person name="Pelletier E."/>
            <person name="Niang G."/>
            <person name="Scheremetjew M."/>
            <person name="Finn R."/>
            <person name="Kale V."/>
            <person name="Holt S."/>
            <person name="Cochrane G."/>
            <person name="Meng A."/>
            <person name="Brown T."/>
            <person name="Cohen L."/>
        </authorList>
    </citation>
    <scope>NUCLEOTIDE SEQUENCE</scope>
    <source>
        <strain evidence="1">CCAP1064/1</strain>
    </source>
</reference>
<gene>
    <name evidence="1" type="ORF">PINE0816_LOCUS2826</name>
</gene>
<sequence>MSDQNKKGLRSEEVSSIQHLWFGHSNLPKDEDFSFAYKVAKCVAAVDGLHEMEAYRLKSRMAAIGAPSHVIEEVEAFDVSSVTAKEMFDLFSKVDVPDMMKAGTAAFIAYEALSVSIGDGELSDKETIELRSSVGILGLSENIFDDLVNVVLEEEAIRKKRIGIISAAYGGSESGDSFRFKHSA</sequence>
<name>A0A7S0GAU6_9STRA</name>
<evidence type="ECO:0000313" key="1">
    <source>
        <dbReference type="EMBL" id="CAD8406709.1"/>
    </source>
</evidence>
<protein>
    <recommendedName>
        <fullName evidence="2">Co-chaperone DjlA N-terminal domain-containing protein</fullName>
    </recommendedName>
</protein>
<dbReference type="AlphaFoldDB" id="A0A7S0GAU6"/>
<dbReference type="SUPFAM" id="SSF158682">
    <property type="entry name" value="TerB-like"/>
    <property type="match status" value="1"/>
</dbReference>
<organism evidence="1">
    <name type="scientific">Proboscia inermis</name>
    <dbReference type="NCBI Taxonomy" id="420281"/>
    <lineage>
        <taxon>Eukaryota</taxon>
        <taxon>Sar</taxon>
        <taxon>Stramenopiles</taxon>
        <taxon>Ochrophyta</taxon>
        <taxon>Bacillariophyta</taxon>
        <taxon>Coscinodiscophyceae</taxon>
        <taxon>Rhizosoleniophycidae</taxon>
        <taxon>Rhizosoleniales</taxon>
        <taxon>Rhizosoleniaceae</taxon>
        <taxon>Proboscia</taxon>
    </lineage>
</organism>
<dbReference type="EMBL" id="HBEL01005896">
    <property type="protein sequence ID" value="CAD8406709.1"/>
    <property type="molecule type" value="Transcribed_RNA"/>
</dbReference>
<dbReference type="InterPro" id="IPR029024">
    <property type="entry name" value="TerB-like"/>
</dbReference>
<dbReference type="Gene3D" id="1.10.3680.10">
    <property type="entry name" value="TerB-like"/>
    <property type="match status" value="1"/>
</dbReference>
<proteinExistence type="predicted"/>